<evidence type="ECO:0000313" key="2">
    <source>
        <dbReference type="Proteomes" id="UP001212997"/>
    </source>
</evidence>
<gene>
    <name evidence="1" type="ORF">NLI96_g3265</name>
</gene>
<keyword evidence="2" id="KW-1185">Reference proteome</keyword>
<accession>A0AAD5V965</accession>
<dbReference type="AlphaFoldDB" id="A0AAD5V965"/>
<comment type="caution">
    <text evidence="1">The sequence shown here is derived from an EMBL/GenBank/DDBJ whole genome shotgun (WGS) entry which is preliminary data.</text>
</comment>
<evidence type="ECO:0000313" key="1">
    <source>
        <dbReference type="EMBL" id="KAJ3487843.1"/>
    </source>
</evidence>
<dbReference type="EMBL" id="JANAWD010000081">
    <property type="protein sequence ID" value="KAJ3487843.1"/>
    <property type="molecule type" value="Genomic_DNA"/>
</dbReference>
<organism evidence="1 2">
    <name type="scientific">Meripilus lineatus</name>
    <dbReference type="NCBI Taxonomy" id="2056292"/>
    <lineage>
        <taxon>Eukaryota</taxon>
        <taxon>Fungi</taxon>
        <taxon>Dikarya</taxon>
        <taxon>Basidiomycota</taxon>
        <taxon>Agaricomycotina</taxon>
        <taxon>Agaricomycetes</taxon>
        <taxon>Polyporales</taxon>
        <taxon>Meripilaceae</taxon>
        <taxon>Meripilus</taxon>
    </lineage>
</organism>
<protein>
    <submittedName>
        <fullName evidence="1">Uncharacterized protein</fullName>
    </submittedName>
</protein>
<reference evidence="1" key="1">
    <citation type="submission" date="2022-07" db="EMBL/GenBank/DDBJ databases">
        <title>Genome Sequence of Physisporinus lineatus.</title>
        <authorList>
            <person name="Buettner E."/>
        </authorList>
    </citation>
    <scope>NUCLEOTIDE SEQUENCE</scope>
    <source>
        <strain evidence="1">VT162</strain>
    </source>
</reference>
<name>A0AAD5V965_9APHY</name>
<dbReference type="Proteomes" id="UP001212997">
    <property type="component" value="Unassembled WGS sequence"/>
</dbReference>
<proteinExistence type="predicted"/>
<sequence>MDLRTPWPSPQLKEDYDLLLEKITEQYAKTPEEIAETVKTLHPDLSSPLRYVYARAFEEVLTGLSKTPRATYDTVCRTGLIGTLLEIALDPRLYMFHDPTSSYYHPQLGKYTTSIFFMLNRCCDWVLQSTDETLGGGPYEEIVLTQLPKTQKLWALLWVNRHLFDPIAQNDIVCYLTEQEMGHHYFRDVVISVIRNALACHYRTVRQREQPAWCDGVDEILLYAWQYIDEYYWVRQHIAAAMSAHLLNRPVEKSKRSISKVITSSNVAAQIVKAICYDLERIQAIWGTTLMHYVTAFKLLVKYSPKFSTAVAKDPNTFRALAFAFQRQLCSVGEDEYELNIIQDGFLIIETMVLDHARLMHSDRLFYLQDVDAAMLLVRIGGKIVGPAISQGRTGLQASILAYCMMLSVAGPSLPPERYAPLARMLHQSWYYGMEELKKLGYRRGHLRFLAVENWRSLAEKLEIDTRTPPADVEHFENLTGALLIGIVYAPDAGEHSIVMKTVRQRTGRTIEGSAEGVVESYWDKILRTRYCLYSKCVVVLQATIAMISAVRVG</sequence>